<organism evidence="2 3">
    <name type="scientific">Beauveria bassiana D1-5</name>
    <dbReference type="NCBI Taxonomy" id="1245745"/>
    <lineage>
        <taxon>Eukaryota</taxon>
        <taxon>Fungi</taxon>
        <taxon>Dikarya</taxon>
        <taxon>Ascomycota</taxon>
        <taxon>Pezizomycotina</taxon>
        <taxon>Sordariomycetes</taxon>
        <taxon>Hypocreomycetidae</taxon>
        <taxon>Hypocreales</taxon>
        <taxon>Cordycipitaceae</taxon>
        <taxon>Beauveria</taxon>
    </lineage>
</organism>
<evidence type="ECO:0000313" key="2">
    <source>
        <dbReference type="EMBL" id="KGQ02531.1"/>
    </source>
</evidence>
<sequence length="449" mass="50067">MVKTSAECRPSVQYTASALRLLTREARLAASTALVETAREPEQHSARARPSAESVSVALQRILKHVTIAVDDLAKIQPAQLLYERGLAEINLRLRHLFGSIHENHSRSSATIENDIVQCAGELTMMQISGLRDAEVAHKEQVAAVFQRLTDVVLTEVPPNVLQISLQKIVSGDLKPNFENSHVPRSNSADEEYLDNQCQTSSQASDDEVNGVPNDRLGGDPQGFQKRSRSFAEGHSQSEQHDQDEEQRRKRAKTDVKIVSVEPQPENGLKSKHVTLQNEDNANLGVTSHEEFHDDRQAVVLEVVDSQKRRHELRLRPRGAERVDRILDRQIIRPVQLSRGVLFSAEGQAAMRDNEIISSLIQTSGNVMENPCTHCKHGSRTPFEDCIMIVDDENFDRCGNCEWIGGDCQGGFISATAKQPPDPAGEFLPFRNIRTIIYKQTLPADKTVE</sequence>
<accession>A0A0A2V400</accession>
<dbReference type="EMBL" id="ANFO01001481">
    <property type="protein sequence ID" value="KGQ02531.1"/>
    <property type="molecule type" value="Genomic_DNA"/>
</dbReference>
<name>A0A0A2V400_BEABA</name>
<comment type="caution">
    <text evidence="2">The sequence shown here is derived from an EMBL/GenBank/DDBJ whole genome shotgun (WGS) entry which is preliminary data.</text>
</comment>
<evidence type="ECO:0000313" key="3">
    <source>
        <dbReference type="Proteomes" id="UP000030106"/>
    </source>
</evidence>
<protein>
    <submittedName>
        <fullName evidence="2">Uncharacterized protein</fullName>
    </submittedName>
</protein>
<evidence type="ECO:0000256" key="1">
    <source>
        <dbReference type="SAM" id="MobiDB-lite"/>
    </source>
</evidence>
<feature type="compositionally biased region" description="Basic and acidic residues" evidence="1">
    <location>
        <begin position="230"/>
        <end position="241"/>
    </location>
</feature>
<proteinExistence type="predicted"/>
<dbReference type="InterPro" id="IPR022190">
    <property type="entry name" value="DUF3716"/>
</dbReference>
<dbReference type="Pfam" id="PF12511">
    <property type="entry name" value="DUF3716"/>
    <property type="match status" value="1"/>
</dbReference>
<feature type="region of interest" description="Disordered" evidence="1">
    <location>
        <begin position="175"/>
        <end position="257"/>
    </location>
</feature>
<dbReference type="AlphaFoldDB" id="A0A0A2V400"/>
<feature type="compositionally biased region" description="Polar residues" evidence="1">
    <location>
        <begin position="178"/>
        <end position="187"/>
    </location>
</feature>
<gene>
    <name evidence="2" type="ORF">BBAD15_g12257</name>
</gene>
<reference evidence="2 3" key="1">
    <citation type="submission" date="2012-10" db="EMBL/GenBank/DDBJ databases">
        <title>Genome sequencing and analysis of entomopathogenic fungi Beauveria bassiana D1-5.</title>
        <authorList>
            <person name="Li Q."/>
            <person name="Wang L."/>
            <person name="Zhang Z."/>
            <person name="Wang Q."/>
            <person name="Ren J."/>
            <person name="Wang M."/>
            <person name="Xu W."/>
            <person name="Wang J."/>
            <person name="Lu Y."/>
            <person name="Du Q."/>
            <person name="Sun Z."/>
        </authorList>
    </citation>
    <scope>NUCLEOTIDE SEQUENCE [LARGE SCALE GENOMIC DNA]</scope>
    <source>
        <strain evidence="2 3">D1-5</strain>
    </source>
</reference>
<dbReference type="HOGENOM" id="CLU_636130_0_0_1"/>
<dbReference type="Proteomes" id="UP000030106">
    <property type="component" value="Unassembled WGS sequence"/>
</dbReference>
<dbReference type="STRING" id="1245745.A0A0A2V400"/>